<dbReference type="Proteomes" id="UP000663836">
    <property type="component" value="Unassembled WGS sequence"/>
</dbReference>
<proteinExistence type="predicted"/>
<evidence type="ECO:0000313" key="6">
    <source>
        <dbReference type="Proteomes" id="UP000663870"/>
    </source>
</evidence>
<comment type="caution">
    <text evidence="4">The sequence shown here is derived from an EMBL/GenBank/DDBJ whole genome shotgun (WGS) entry which is preliminary data.</text>
</comment>
<dbReference type="EMBL" id="CAJNOT010005008">
    <property type="protein sequence ID" value="CAF1452718.1"/>
    <property type="molecule type" value="Genomic_DNA"/>
</dbReference>
<sequence length="127" mass="14156">MTALEAAVRGVPKRIDKKQEEINIVVKSLLAVMMILWDYDKKEIQQHPSVPAHGRVRTPPLLLSTTTPLVPLTPATIPLQPRTIATANPRPPVPSRTTTNPYPPLPSSTTATINYLCLRFLSYFFVK</sequence>
<gene>
    <name evidence="5" type="ORF">JBS370_LOCUS30243</name>
    <name evidence="4" type="ORF">JXQ802_LOCUS49707</name>
    <name evidence="2" type="ORF">PYM288_LOCUS33591</name>
    <name evidence="3" type="ORF">ZHD862_LOCUS35343</name>
</gene>
<dbReference type="Proteomes" id="UP000663870">
    <property type="component" value="Unassembled WGS sequence"/>
</dbReference>
<dbReference type="AlphaFoldDB" id="A0A816BQV9"/>
<dbReference type="EMBL" id="CAJNOH010004638">
    <property type="protein sequence ID" value="CAF1375666.1"/>
    <property type="molecule type" value="Genomic_DNA"/>
</dbReference>
<protein>
    <submittedName>
        <fullName evidence="4">Uncharacterized protein</fullName>
    </submittedName>
</protein>
<dbReference type="EMBL" id="CAJNOL010006080">
    <property type="protein sequence ID" value="CAF1613677.1"/>
    <property type="molecule type" value="Genomic_DNA"/>
</dbReference>
<dbReference type="Proteomes" id="UP000663864">
    <property type="component" value="Unassembled WGS sequence"/>
</dbReference>
<name>A0A816BQV9_9BILA</name>
<organism evidence="4 6">
    <name type="scientific">Rotaria sordida</name>
    <dbReference type="NCBI Taxonomy" id="392033"/>
    <lineage>
        <taxon>Eukaryota</taxon>
        <taxon>Metazoa</taxon>
        <taxon>Spiralia</taxon>
        <taxon>Gnathifera</taxon>
        <taxon>Rotifera</taxon>
        <taxon>Eurotatoria</taxon>
        <taxon>Bdelloidea</taxon>
        <taxon>Philodinida</taxon>
        <taxon>Philodinidae</taxon>
        <taxon>Rotaria</taxon>
    </lineage>
</organism>
<dbReference type="Proteomes" id="UP000663854">
    <property type="component" value="Unassembled WGS sequence"/>
</dbReference>
<dbReference type="EMBL" id="CAJOBD010006867">
    <property type="protein sequence ID" value="CAF4072605.1"/>
    <property type="molecule type" value="Genomic_DNA"/>
</dbReference>
<evidence type="ECO:0000313" key="5">
    <source>
        <dbReference type="EMBL" id="CAF4072605.1"/>
    </source>
</evidence>
<evidence type="ECO:0000256" key="1">
    <source>
        <dbReference type="SAM" id="MobiDB-lite"/>
    </source>
</evidence>
<evidence type="ECO:0000313" key="4">
    <source>
        <dbReference type="EMBL" id="CAF1613677.1"/>
    </source>
</evidence>
<keyword evidence="6" id="KW-1185">Reference proteome</keyword>
<evidence type="ECO:0000313" key="3">
    <source>
        <dbReference type="EMBL" id="CAF1452718.1"/>
    </source>
</evidence>
<reference evidence="4" key="1">
    <citation type="submission" date="2021-02" db="EMBL/GenBank/DDBJ databases">
        <authorList>
            <person name="Nowell W R."/>
        </authorList>
    </citation>
    <scope>NUCLEOTIDE SEQUENCE</scope>
</reference>
<feature type="region of interest" description="Disordered" evidence="1">
    <location>
        <begin position="83"/>
        <end position="105"/>
    </location>
</feature>
<evidence type="ECO:0000313" key="2">
    <source>
        <dbReference type="EMBL" id="CAF1375666.1"/>
    </source>
</evidence>
<accession>A0A816BQV9</accession>